<name>A0A1W0XBB8_HYPEX</name>
<evidence type="ECO:0000313" key="2">
    <source>
        <dbReference type="EMBL" id="OQV24581.1"/>
    </source>
</evidence>
<organism evidence="2 3">
    <name type="scientific">Hypsibius exemplaris</name>
    <name type="common">Freshwater tardigrade</name>
    <dbReference type="NCBI Taxonomy" id="2072580"/>
    <lineage>
        <taxon>Eukaryota</taxon>
        <taxon>Metazoa</taxon>
        <taxon>Ecdysozoa</taxon>
        <taxon>Tardigrada</taxon>
        <taxon>Eutardigrada</taxon>
        <taxon>Parachela</taxon>
        <taxon>Hypsibioidea</taxon>
        <taxon>Hypsibiidae</taxon>
        <taxon>Hypsibius</taxon>
    </lineage>
</organism>
<evidence type="ECO:0000313" key="3">
    <source>
        <dbReference type="Proteomes" id="UP000192578"/>
    </source>
</evidence>
<dbReference type="PROSITE" id="PS51819">
    <property type="entry name" value="VOC"/>
    <property type="match status" value="2"/>
</dbReference>
<dbReference type="Pfam" id="PF21701">
    <property type="entry name" value="GLOD4_C"/>
    <property type="match status" value="1"/>
</dbReference>
<dbReference type="OrthoDB" id="1545884at2759"/>
<dbReference type="Pfam" id="PF00903">
    <property type="entry name" value="Glyoxalase"/>
    <property type="match status" value="1"/>
</dbReference>
<feature type="domain" description="VOC" evidence="1">
    <location>
        <begin position="138"/>
        <end position="257"/>
    </location>
</feature>
<dbReference type="PANTHER" id="PTHR46466">
    <property type="entry name" value="GLYOXALASE DOMAIN-CONTAINING PROTEIN 4"/>
    <property type="match status" value="1"/>
</dbReference>
<dbReference type="Proteomes" id="UP000192578">
    <property type="component" value="Unassembled WGS sequence"/>
</dbReference>
<evidence type="ECO:0000259" key="1">
    <source>
        <dbReference type="PROSITE" id="PS51819"/>
    </source>
</evidence>
<dbReference type="PANTHER" id="PTHR46466:SF1">
    <property type="entry name" value="GLYOXALASE DOMAIN-CONTAINING PROTEIN 4"/>
    <property type="match status" value="1"/>
</dbReference>
<keyword evidence="3" id="KW-1185">Reference proteome</keyword>
<dbReference type="InterPro" id="IPR037523">
    <property type="entry name" value="VOC_core"/>
</dbReference>
<accession>A0A1W0XBB8</accession>
<dbReference type="AlphaFoldDB" id="A0A1W0XBB8"/>
<comment type="caution">
    <text evidence="2">The sequence shown here is derived from an EMBL/GenBank/DDBJ whole genome shotgun (WGS) entry which is preliminary data.</text>
</comment>
<dbReference type="Gene3D" id="3.10.180.10">
    <property type="entry name" value="2,3-Dihydroxybiphenyl 1,2-Dioxygenase, domain 1"/>
    <property type="match status" value="2"/>
</dbReference>
<dbReference type="SUPFAM" id="SSF54593">
    <property type="entry name" value="Glyoxalase/Bleomycin resistance protein/Dihydroxybiphenyl dioxygenase"/>
    <property type="match status" value="2"/>
</dbReference>
<dbReference type="EMBL" id="MTYJ01000006">
    <property type="protein sequence ID" value="OQV24581.1"/>
    <property type="molecule type" value="Genomic_DNA"/>
</dbReference>
<protein>
    <submittedName>
        <fullName evidence="2">Glyoxalase domain-containing protein 4</fullName>
    </submittedName>
</protein>
<gene>
    <name evidence="2" type="ORF">BV898_01641</name>
</gene>
<dbReference type="InterPro" id="IPR004360">
    <property type="entry name" value="Glyas_Fos-R_dOase_dom"/>
</dbReference>
<reference evidence="3" key="1">
    <citation type="submission" date="2017-01" db="EMBL/GenBank/DDBJ databases">
        <title>Comparative genomics of anhydrobiosis in the tardigrade Hypsibius dujardini.</title>
        <authorList>
            <person name="Yoshida Y."/>
            <person name="Koutsovoulos G."/>
            <person name="Laetsch D."/>
            <person name="Stevens L."/>
            <person name="Kumar S."/>
            <person name="Horikawa D."/>
            <person name="Ishino K."/>
            <person name="Komine S."/>
            <person name="Tomita M."/>
            <person name="Blaxter M."/>
            <person name="Arakawa K."/>
        </authorList>
    </citation>
    <scope>NUCLEOTIDE SEQUENCE [LARGE SCALE GENOMIC DNA]</scope>
    <source>
        <strain evidence="3">Z151</strain>
    </source>
</reference>
<sequence length="290" mass="32549">MEGRRPLHYVFKLAEREKTIKFYTEILGMKVLRHEEFEGGCAATCNGPYDNAWSKTMVGYGSEDDHVVIELTYNYGINSYELGNDFLLLTIKLPGVKEKLDAAKFAYEEYKGGRVLVRLPYSPGYQFEIINEQAEADPVQQVTLASSDIVQTIEFWQILLGMSIVDRNDTEVTLKYNACPFTLRFLNDGRPVKHSTAQGRMAIAAPEKDLLPIQEVVNSAGYQIKTPLISLDTPGKATVEVVVLLDPDHHEVAFVGDEACRELSQFDPKAADLLDAAIKADKSLDYKKKF</sequence>
<feature type="domain" description="VOC" evidence="1">
    <location>
        <begin position="5"/>
        <end position="133"/>
    </location>
</feature>
<dbReference type="InterPro" id="IPR029068">
    <property type="entry name" value="Glyas_Bleomycin-R_OHBP_Dase"/>
</dbReference>
<proteinExistence type="predicted"/>
<dbReference type="InterPro" id="IPR043193">
    <property type="entry name" value="GLOD4"/>
</dbReference>